<comment type="caution">
    <text evidence="10">The sequence shown here is derived from an EMBL/GenBank/DDBJ whole genome shotgun (WGS) entry which is preliminary data.</text>
</comment>
<name>A0A8J7PJ60_9BACT</name>
<dbReference type="Proteomes" id="UP000664277">
    <property type="component" value="Unassembled WGS sequence"/>
</dbReference>
<comment type="catalytic activity">
    <reaction evidence="1">
        <text>6-hydroxymethyl-7,8-dihydropterin + ATP = (7,8-dihydropterin-6-yl)methyl diphosphate + AMP + H(+)</text>
        <dbReference type="Rhea" id="RHEA:11412"/>
        <dbReference type="ChEBI" id="CHEBI:15378"/>
        <dbReference type="ChEBI" id="CHEBI:30616"/>
        <dbReference type="ChEBI" id="CHEBI:44841"/>
        <dbReference type="ChEBI" id="CHEBI:72950"/>
        <dbReference type="ChEBI" id="CHEBI:456215"/>
        <dbReference type="EC" id="2.7.6.3"/>
    </reaction>
</comment>
<evidence type="ECO:0000256" key="1">
    <source>
        <dbReference type="ARBA" id="ARBA00000198"/>
    </source>
</evidence>
<dbReference type="AlphaFoldDB" id="A0A8J7PJ60"/>
<proteinExistence type="predicted"/>
<dbReference type="PANTHER" id="PTHR43071">
    <property type="entry name" value="2-AMINO-4-HYDROXY-6-HYDROXYMETHYLDIHYDROPTERIDINE PYROPHOSPHOKINASE"/>
    <property type="match status" value="1"/>
</dbReference>
<dbReference type="InterPro" id="IPR000550">
    <property type="entry name" value="Hppk"/>
</dbReference>
<dbReference type="Pfam" id="PF01288">
    <property type="entry name" value="HPPK"/>
    <property type="match status" value="1"/>
</dbReference>
<evidence type="ECO:0000259" key="9">
    <source>
        <dbReference type="Pfam" id="PF01288"/>
    </source>
</evidence>
<dbReference type="GO" id="GO:0003848">
    <property type="term" value="F:2-amino-4-hydroxy-6-hydroxymethyldihydropteridine diphosphokinase activity"/>
    <property type="evidence" value="ECO:0007669"/>
    <property type="project" value="UniProtKB-EC"/>
</dbReference>
<gene>
    <name evidence="10" type="primary">folK</name>
    <name evidence="10" type="ORF">J0M35_18350</name>
</gene>
<keyword evidence="8" id="KW-0289">Folate biosynthesis</keyword>
<dbReference type="Gene3D" id="3.30.70.560">
    <property type="entry name" value="7,8-Dihydro-6-hydroxymethylpterin-pyrophosphokinase HPPK"/>
    <property type="match status" value="1"/>
</dbReference>
<evidence type="ECO:0000313" key="11">
    <source>
        <dbReference type="Proteomes" id="UP000664277"/>
    </source>
</evidence>
<dbReference type="GO" id="GO:0016301">
    <property type="term" value="F:kinase activity"/>
    <property type="evidence" value="ECO:0007669"/>
    <property type="project" value="UniProtKB-KW"/>
</dbReference>
<dbReference type="GO" id="GO:0046654">
    <property type="term" value="P:tetrahydrofolate biosynthetic process"/>
    <property type="evidence" value="ECO:0007669"/>
    <property type="project" value="UniProtKB-UniPathway"/>
</dbReference>
<sequence>MAAEDKEQKTGSGERRLRGNKRRVKAYIGIGSNEGDRVGYVQQALQLLKDIKQIKIIDTSSLYETEPLGELYSNWFVNAVILLETELGPFELLDVLKDIEQRLLDLHKKDVGKVKERVMDLDILFYGEEVLDSPDLKIPHPRLLQRAFALVPLLEIAPEIRYPGLRKSVAEIHEELEEPEQVFLFGTREAES</sequence>
<dbReference type="EC" id="2.7.6.3" evidence="3"/>
<evidence type="ECO:0000256" key="2">
    <source>
        <dbReference type="ARBA" id="ARBA00005051"/>
    </source>
</evidence>
<dbReference type="UniPathway" id="UPA00077">
    <property type="reaction ID" value="UER00155"/>
</dbReference>
<evidence type="ECO:0000256" key="7">
    <source>
        <dbReference type="ARBA" id="ARBA00022840"/>
    </source>
</evidence>
<dbReference type="CDD" id="cd00483">
    <property type="entry name" value="HPPK"/>
    <property type="match status" value="1"/>
</dbReference>
<evidence type="ECO:0000256" key="6">
    <source>
        <dbReference type="ARBA" id="ARBA00022777"/>
    </source>
</evidence>
<keyword evidence="7" id="KW-0067">ATP-binding</keyword>
<dbReference type="NCBIfam" id="TIGR01498">
    <property type="entry name" value="folK"/>
    <property type="match status" value="1"/>
</dbReference>
<feature type="domain" description="7,8-dihydro-6-hydroxymethylpterin-pyrophosphokinase" evidence="9">
    <location>
        <begin position="27"/>
        <end position="158"/>
    </location>
</feature>
<evidence type="ECO:0000256" key="8">
    <source>
        <dbReference type="ARBA" id="ARBA00022909"/>
    </source>
</evidence>
<dbReference type="GO" id="GO:0005524">
    <property type="term" value="F:ATP binding"/>
    <property type="evidence" value="ECO:0007669"/>
    <property type="project" value="UniProtKB-KW"/>
</dbReference>
<dbReference type="SUPFAM" id="SSF55083">
    <property type="entry name" value="6-hydroxymethyl-7,8-dihydropterin pyrophosphokinase, HPPK"/>
    <property type="match status" value="1"/>
</dbReference>
<evidence type="ECO:0000256" key="5">
    <source>
        <dbReference type="ARBA" id="ARBA00022741"/>
    </source>
</evidence>
<comment type="pathway">
    <text evidence="2">Cofactor biosynthesis; tetrahydrofolate biosynthesis; 2-amino-4-hydroxy-6-hydroxymethyl-7,8-dihydropteridine diphosphate from 7,8-dihydroneopterin triphosphate: step 4/4.</text>
</comment>
<evidence type="ECO:0000256" key="4">
    <source>
        <dbReference type="ARBA" id="ARBA00022679"/>
    </source>
</evidence>
<dbReference type="InterPro" id="IPR035907">
    <property type="entry name" value="Hppk_sf"/>
</dbReference>
<accession>A0A8J7PJ60</accession>
<keyword evidence="5" id="KW-0547">Nucleotide-binding</keyword>
<dbReference type="PANTHER" id="PTHR43071:SF1">
    <property type="entry name" value="2-AMINO-4-HYDROXY-6-HYDROXYMETHYLDIHYDROPTERIDINE PYROPHOSPHOKINASE"/>
    <property type="match status" value="1"/>
</dbReference>
<evidence type="ECO:0000313" key="10">
    <source>
        <dbReference type="EMBL" id="MBN8662337.1"/>
    </source>
</evidence>
<reference evidence="10" key="1">
    <citation type="submission" date="2021-02" db="EMBL/GenBank/DDBJ databases">
        <title>Genome-Resolved Metagenomics of a Microbial Community Performing Photosynthetic Biological Nutrient Removal.</title>
        <authorList>
            <person name="Mcdaniel E.A."/>
        </authorList>
    </citation>
    <scope>NUCLEOTIDE SEQUENCE</scope>
    <source>
        <strain evidence="10">UWPOB_OBS1</strain>
    </source>
</reference>
<dbReference type="GO" id="GO:0046656">
    <property type="term" value="P:folic acid biosynthetic process"/>
    <property type="evidence" value="ECO:0007669"/>
    <property type="project" value="UniProtKB-KW"/>
</dbReference>
<keyword evidence="4 10" id="KW-0808">Transferase</keyword>
<protein>
    <recommendedName>
        <fullName evidence="3">2-amino-4-hydroxy-6-hydroxymethyldihydropteridine diphosphokinase</fullName>
        <ecNumber evidence="3">2.7.6.3</ecNumber>
    </recommendedName>
</protein>
<organism evidence="10 11">
    <name type="scientific">Candidatus Obscuribacter phosphatis</name>
    <dbReference type="NCBI Taxonomy" id="1906157"/>
    <lineage>
        <taxon>Bacteria</taxon>
        <taxon>Bacillati</taxon>
        <taxon>Candidatus Melainabacteria</taxon>
        <taxon>Candidatus Obscuribacterales</taxon>
        <taxon>Candidatus Obscuribacteraceae</taxon>
        <taxon>Candidatus Obscuribacter</taxon>
    </lineage>
</organism>
<dbReference type="EMBL" id="JAFLCK010000036">
    <property type="protein sequence ID" value="MBN8662337.1"/>
    <property type="molecule type" value="Genomic_DNA"/>
</dbReference>
<evidence type="ECO:0000256" key="3">
    <source>
        <dbReference type="ARBA" id="ARBA00013253"/>
    </source>
</evidence>
<keyword evidence="6" id="KW-0418">Kinase</keyword>